<dbReference type="HOGENOM" id="CLU_2813170_0_0_1"/>
<organism evidence="1 2">
    <name type="scientific">Paxillus rubicundulus Ve08.2h10</name>
    <dbReference type="NCBI Taxonomy" id="930991"/>
    <lineage>
        <taxon>Eukaryota</taxon>
        <taxon>Fungi</taxon>
        <taxon>Dikarya</taxon>
        <taxon>Basidiomycota</taxon>
        <taxon>Agaricomycotina</taxon>
        <taxon>Agaricomycetes</taxon>
        <taxon>Agaricomycetidae</taxon>
        <taxon>Boletales</taxon>
        <taxon>Paxilineae</taxon>
        <taxon>Paxillaceae</taxon>
        <taxon>Paxillus</taxon>
    </lineage>
</organism>
<proteinExistence type="predicted"/>
<evidence type="ECO:0000313" key="1">
    <source>
        <dbReference type="EMBL" id="KIK82411.1"/>
    </source>
</evidence>
<sequence length="67" mass="7588">MTITWADTIPSATVRLAYIPLDLPLIEITQINYFIPCNPCPAVRHQDARPYTQIGFMQFPVNGRPSI</sequence>
<dbReference type="Proteomes" id="UP000054538">
    <property type="component" value="Unassembled WGS sequence"/>
</dbReference>
<reference evidence="1 2" key="1">
    <citation type="submission" date="2014-04" db="EMBL/GenBank/DDBJ databases">
        <authorList>
            <consortium name="DOE Joint Genome Institute"/>
            <person name="Kuo A."/>
            <person name="Kohler A."/>
            <person name="Jargeat P."/>
            <person name="Nagy L.G."/>
            <person name="Floudas D."/>
            <person name="Copeland A."/>
            <person name="Barry K.W."/>
            <person name="Cichocki N."/>
            <person name="Veneault-Fourrey C."/>
            <person name="LaButti K."/>
            <person name="Lindquist E.A."/>
            <person name="Lipzen A."/>
            <person name="Lundell T."/>
            <person name="Morin E."/>
            <person name="Murat C."/>
            <person name="Sun H."/>
            <person name="Tunlid A."/>
            <person name="Henrissat B."/>
            <person name="Grigoriev I.V."/>
            <person name="Hibbett D.S."/>
            <person name="Martin F."/>
            <person name="Nordberg H.P."/>
            <person name="Cantor M.N."/>
            <person name="Hua S.X."/>
        </authorList>
    </citation>
    <scope>NUCLEOTIDE SEQUENCE [LARGE SCALE GENOMIC DNA]</scope>
    <source>
        <strain evidence="1 2">Ve08.2h10</strain>
    </source>
</reference>
<dbReference type="InParanoid" id="A0A0D0DDJ9"/>
<protein>
    <submittedName>
        <fullName evidence="1">Uncharacterized protein</fullName>
    </submittedName>
</protein>
<evidence type="ECO:0000313" key="2">
    <source>
        <dbReference type="Proteomes" id="UP000054538"/>
    </source>
</evidence>
<gene>
    <name evidence="1" type="ORF">PAXRUDRAFT_716045</name>
</gene>
<dbReference type="EMBL" id="KN825630">
    <property type="protein sequence ID" value="KIK82411.1"/>
    <property type="molecule type" value="Genomic_DNA"/>
</dbReference>
<reference evidence="2" key="2">
    <citation type="submission" date="2015-01" db="EMBL/GenBank/DDBJ databases">
        <title>Evolutionary Origins and Diversification of the Mycorrhizal Mutualists.</title>
        <authorList>
            <consortium name="DOE Joint Genome Institute"/>
            <consortium name="Mycorrhizal Genomics Consortium"/>
            <person name="Kohler A."/>
            <person name="Kuo A."/>
            <person name="Nagy L.G."/>
            <person name="Floudas D."/>
            <person name="Copeland A."/>
            <person name="Barry K.W."/>
            <person name="Cichocki N."/>
            <person name="Veneault-Fourrey C."/>
            <person name="LaButti K."/>
            <person name="Lindquist E.A."/>
            <person name="Lipzen A."/>
            <person name="Lundell T."/>
            <person name="Morin E."/>
            <person name="Murat C."/>
            <person name="Riley R."/>
            <person name="Ohm R."/>
            <person name="Sun H."/>
            <person name="Tunlid A."/>
            <person name="Henrissat B."/>
            <person name="Grigoriev I.V."/>
            <person name="Hibbett D.S."/>
            <person name="Martin F."/>
        </authorList>
    </citation>
    <scope>NUCLEOTIDE SEQUENCE [LARGE SCALE GENOMIC DNA]</scope>
    <source>
        <strain evidence="2">Ve08.2h10</strain>
    </source>
</reference>
<keyword evidence="2" id="KW-1185">Reference proteome</keyword>
<accession>A0A0D0DDJ9</accession>
<dbReference type="AlphaFoldDB" id="A0A0D0DDJ9"/>
<name>A0A0D0DDJ9_9AGAM</name>